<dbReference type="InterPro" id="IPR045562">
    <property type="entry name" value="RecG_dom3_C"/>
</dbReference>
<dbReference type="PROSITE" id="PS51192">
    <property type="entry name" value="HELICASE_ATP_BIND_1"/>
    <property type="match status" value="1"/>
</dbReference>
<dbReference type="RefSeq" id="WP_005865169.1">
    <property type="nucleotide sequence ID" value="NZ_CACVBB010000003.1"/>
</dbReference>
<evidence type="ECO:0000256" key="4">
    <source>
        <dbReference type="ARBA" id="ARBA00022763"/>
    </source>
</evidence>
<feature type="domain" description="Helicase ATP-binding" evidence="16">
    <location>
        <begin position="289"/>
        <end position="450"/>
    </location>
</feature>
<comment type="catalytic activity">
    <reaction evidence="14 15">
        <text>ATP + H2O = ADP + phosphate + H(+)</text>
        <dbReference type="Rhea" id="RHEA:13065"/>
        <dbReference type="ChEBI" id="CHEBI:15377"/>
        <dbReference type="ChEBI" id="CHEBI:15378"/>
        <dbReference type="ChEBI" id="CHEBI:30616"/>
        <dbReference type="ChEBI" id="CHEBI:43474"/>
        <dbReference type="ChEBI" id="CHEBI:456216"/>
        <dbReference type="EC" id="5.6.2.4"/>
    </reaction>
</comment>
<dbReference type="PANTHER" id="PTHR47964">
    <property type="entry name" value="ATP-DEPENDENT DNA HELICASE HOMOLOG RECG, CHLOROPLASTIC"/>
    <property type="match status" value="1"/>
</dbReference>
<gene>
    <name evidence="18" type="primary">recG</name>
    <name evidence="18" type="ORF">HWV54_00735</name>
</gene>
<proteinExistence type="inferred from homology"/>
<dbReference type="SMART" id="SM00490">
    <property type="entry name" value="HELICc"/>
    <property type="match status" value="1"/>
</dbReference>
<comment type="function">
    <text evidence="15">Plays a critical role in recombination and DNA repair. Helps process Holliday junction intermediates to mature products by catalyzing branch migration. Has replication fork regression activity, unwinds stalled or blocked replication forks to make a HJ that can be resolved. Has a DNA unwinding activity characteristic of a DNA helicase with 3'-5' polarity.</text>
</comment>
<evidence type="ECO:0000256" key="15">
    <source>
        <dbReference type="RuleBase" id="RU363016"/>
    </source>
</evidence>
<dbReference type="InterPro" id="IPR014001">
    <property type="entry name" value="Helicase_ATP-bd"/>
</dbReference>
<evidence type="ECO:0000256" key="5">
    <source>
        <dbReference type="ARBA" id="ARBA00022801"/>
    </source>
</evidence>
<dbReference type="PROSITE" id="PS51194">
    <property type="entry name" value="HELICASE_CTER"/>
    <property type="match status" value="1"/>
</dbReference>
<keyword evidence="10 15" id="KW-0234">DNA repair</keyword>
<dbReference type="CDD" id="cd04488">
    <property type="entry name" value="RecG_wedge_OBF"/>
    <property type="match status" value="1"/>
</dbReference>
<dbReference type="InterPro" id="IPR047112">
    <property type="entry name" value="RecG/Mfd"/>
</dbReference>
<evidence type="ECO:0000256" key="14">
    <source>
        <dbReference type="ARBA" id="ARBA00048988"/>
    </source>
</evidence>
<dbReference type="Pfam" id="PF19833">
    <property type="entry name" value="RecG_dom3_C"/>
    <property type="match status" value="1"/>
</dbReference>
<evidence type="ECO:0000256" key="3">
    <source>
        <dbReference type="ARBA" id="ARBA00022741"/>
    </source>
</evidence>
<evidence type="ECO:0000256" key="13">
    <source>
        <dbReference type="ARBA" id="ARBA00034808"/>
    </source>
</evidence>
<keyword evidence="19" id="KW-1185">Reference proteome</keyword>
<comment type="catalytic activity">
    <reaction evidence="12 15">
        <text>Couples ATP hydrolysis with the unwinding of duplex DNA by translocating in the 3'-5' direction.</text>
        <dbReference type="EC" id="5.6.2.4"/>
    </reaction>
</comment>
<dbReference type="InterPro" id="IPR011545">
    <property type="entry name" value="DEAD/DEAH_box_helicase_dom"/>
</dbReference>
<dbReference type="InterPro" id="IPR004609">
    <property type="entry name" value="ATP-dep_DNA_helicase_RecG"/>
</dbReference>
<evidence type="ECO:0000256" key="11">
    <source>
        <dbReference type="ARBA" id="ARBA00023235"/>
    </source>
</evidence>
<feature type="domain" description="Helicase C-terminal" evidence="17">
    <location>
        <begin position="473"/>
        <end position="628"/>
    </location>
</feature>
<keyword evidence="5 15" id="KW-0378">Hydrolase</keyword>
<comment type="similarity">
    <text evidence="1 15">Belongs to the helicase family. RecG subfamily.</text>
</comment>
<evidence type="ECO:0000256" key="1">
    <source>
        <dbReference type="ARBA" id="ARBA00007504"/>
    </source>
</evidence>
<dbReference type="EMBL" id="CP058235">
    <property type="protein sequence ID" value="QLC51511.1"/>
    <property type="molecule type" value="Genomic_DNA"/>
</dbReference>
<keyword evidence="8" id="KW-0238">DNA-binding</keyword>
<keyword evidence="9 15" id="KW-0233">DNA recombination</keyword>
<evidence type="ECO:0000256" key="7">
    <source>
        <dbReference type="ARBA" id="ARBA00022840"/>
    </source>
</evidence>
<keyword evidence="4 15" id="KW-0227">DNA damage</keyword>
<evidence type="ECO:0000313" key="19">
    <source>
        <dbReference type="Proteomes" id="UP000509443"/>
    </source>
</evidence>
<dbReference type="NCBIfam" id="NF008165">
    <property type="entry name" value="PRK10917.1-3"/>
    <property type="match status" value="1"/>
</dbReference>
<evidence type="ECO:0000256" key="2">
    <source>
        <dbReference type="ARBA" id="ARBA00017846"/>
    </source>
</evidence>
<dbReference type="Gene3D" id="2.40.50.140">
    <property type="entry name" value="Nucleic acid-binding proteins"/>
    <property type="match status" value="1"/>
</dbReference>
<reference evidence="18 19" key="1">
    <citation type="submission" date="2020-06" db="EMBL/GenBank/DDBJ databases">
        <title>Complete closed genome sequence of Bartonella alsatica CIP 105477.</title>
        <authorList>
            <person name="Thibau A."/>
            <person name="Schultze T.G."/>
            <person name="Kempf V.A.J."/>
        </authorList>
    </citation>
    <scope>NUCLEOTIDE SEQUENCE [LARGE SCALE GENOMIC DNA]</scope>
    <source>
        <strain evidence="18 19">CIP 105477</strain>
    </source>
</reference>
<evidence type="ECO:0000256" key="10">
    <source>
        <dbReference type="ARBA" id="ARBA00023204"/>
    </source>
</evidence>
<dbReference type="InterPro" id="IPR033454">
    <property type="entry name" value="RecG_wedge"/>
</dbReference>
<dbReference type="NCBIfam" id="NF008168">
    <property type="entry name" value="PRK10917.2-2"/>
    <property type="match status" value="1"/>
</dbReference>
<dbReference type="Pfam" id="PF17191">
    <property type="entry name" value="RecG_wedge"/>
    <property type="match status" value="1"/>
</dbReference>
<accession>A0ABX6QEQ0</accession>
<keyword evidence="6 15" id="KW-0347">Helicase</keyword>
<evidence type="ECO:0000256" key="6">
    <source>
        <dbReference type="ARBA" id="ARBA00022806"/>
    </source>
</evidence>
<dbReference type="InterPro" id="IPR027417">
    <property type="entry name" value="P-loop_NTPase"/>
</dbReference>
<dbReference type="Pfam" id="PF00271">
    <property type="entry name" value="Helicase_C"/>
    <property type="match status" value="1"/>
</dbReference>
<keyword evidence="7 15" id="KW-0067">ATP-binding</keyword>
<dbReference type="Proteomes" id="UP000509443">
    <property type="component" value="Chromosome"/>
</dbReference>
<evidence type="ECO:0000313" key="18">
    <source>
        <dbReference type="EMBL" id="QLC51511.1"/>
    </source>
</evidence>
<keyword evidence="3 15" id="KW-0547">Nucleotide-binding</keyword>
<dbReference type="PANTHER" id="PTHR47964:SF1">
    <property type="entry name" value="ATP-DEPENDENT DNA HELICASE HOMOLOG RECG, CHLOROPLASTIC"/>
    <property type="match status" value="1"/>
</dbReference>
<evidence type="ECO:0000256" key="9">
    <source>
        <dbReference type="ARBA" id="ARBA00023172"/>
    </source>
</evidence>
<evidence type="ECO:0000256" key="12">
    <source>
        <dbReference type="ARBA" id="ARBA00034617"/>
    </source>
</evidence>
<dbReference type="Pfam" id="PF00270">
    <property type="entry name" value="DEAD"/>
    <property type="match status" value="1"/>
</dbReference>
<dbReference type="Gene3D" id="3.40.50.300">
    <property type="entry name" value="P-loop containing nucleotide triphosphate hydrolases"/>
    <property type="match status" value="2"/>
</dbReference>
<keyword evidence="11" id="KW-0413">Isomerase</keyword>
<dbReference type="SUPFAM" id="SSF50249">
    <property type="entry name" value="Nucleic acid-binding proteins"/>
    <property type="match status" value="1"/>
</dbReference>
<dbReference type="GO" id="GO:0004386">
    <property type="term" value="F:helicase activity"/>
    <property type="evidence" value="ECO:0007669"/>
    <property type="project" value="UniProtKB-KW"/>
</dbReference>
<dbReference type="NCBIfam" id="NF008164">
    <property type="entry name" value="PRK10917.1-2"/>
    <property type="match status" value="1"/>
</dbReference>
<dbReference type="InterPro" id="IPR012340">
    <property type="entry name" value="NA-bd_OB-fold"/>
</dbReference>
<dbReference type="SUPFAM" id="SSF52540">
    <property type="entry name" value="P-loop containing nucleoside triphosphate hydrolases"/>
    <property type="match status" value="2"/>
</dbReference>
<evidence type="ECO:0000259" key="17">
    <source>
        <dbReference type="PROSITE" id="PS51194"/>
    </source>
</evidence>
<dbReference type="CDD" id="cd17992">
    <property type="entry name" value="DEXHc_RecG"/>
    <property type="match status" value="1"/>
</dbReference>
<name>A0ABX6QEQ0_9HYPH</name>
<dbReference type="InterPro" id="IPR001650">
    <property type="entry name" value="Helicase_C-like"/>
</dbReference>
<sequence>MLLNLIHPLFASVRTLQGISPPICALLAKVLNINPTQREPTLIDLLQLMPHSVIDRRICPSIAFAQEGITNTLEIIIDQHQPPPIGRSRSPYRVIAHDQTGKINLVFFHAHCSWLKKQLPEGRKVVVSGKVERFNGQLSMVHPDHIVSIEQSKQIPLIEPVYPSTAGLSAKMLRCAIQNALEYIPLLPEWIEENVKKQQNFPSFSTALRRIHTPINPNDLNLKSAARKRLAYDELLACQLALGLVRLKTKSLSGTSRPTTGTYTKKLLKALPFQLTSGQTKAIQDIANDLASPEPMLRLLQGDVGAGKTIVALMAMMQIAENSGQSALMAPTEVLARQHFATIAPLAEKIGLQTALLTGREKGKLRTNILNDISSGQVTIIIGTHALIQENVAYNNLALAIIDEQHRFGVHQRLALTTKGHKPDMLVMTATPIPRTLVLTAFGDMDVSQITEKPIGRQPITTATLPLKRMNELIERIAIALKKGEKLYWICPLVEESTALELTSIENRFAILHERFGTHVGMIHGKMSTAEKEAAMASFKCGNISILVATTVIEVGVDVPDASIIVIEHAEHFGLSQLHQLRGRVGRGNKKSSCILLYKDPLTHMAEKRLNIIRSTEDGFKIAEEDWRLRGEGELLGTRQSGMPEFHIANLAVHSDLLSMARRDARLFLQRDADFSSEQGQALRLLLVLFGREEATRLLRAG</sequence>
<protein>
    <recommendedName>
        <fullName evidence="2 15">ATP-dependent DNA helicase RecG</fullName>
        <ecNumber evidence="13 15">5.6.2.4</ecNumber>
    </recommendedName>
</protein>
<evidence type="ECO:0000256" key="8">
    <source>
        <dbReference type="ARBA" id="ARBA00023125"/>
    </source>
</evidence>
<dbReference type="NCBIfam" id="TIGR00643">
    <property type="entry name" value="recG"/>
    <property type="match status" value="1"/>
</dbReference>
<evidence type="ECO:0000259" key="16">
    <source>
        <dbReference type="PROSITE" id="PS51192"/>
    </source>
</evidence>
<dbReference type="SMART" id="SM00487">
    <property type="entry name" value="DEXDc"/>
    <property type="match status" value="1"/>
</dbReference>
<dbReference type="EC" id="5.6.2.4" evidence="13 15"/>
<organism evidence="18 19">
    <name type="scientific">Bartonella alsatica</name>
    <dbReference type="NCBI Taxonomy" id="52764"/>
    <lineage>
        <taxon>Bacteria</taxon>
        <taxon>Pseudomonadati</taxon>
        <taxon>Pseudomonadota</taxon>
        <taxon>Alphaproteobacteria</taxon>
        <taxon>Hyphomicrobiales</taxon>
        <taxon>Bartonellaceae</taxon>
        <taxon>Bartonella</taxon>
    </lineage>
</organism>